<dbReference type="InterPro" id="IPR025643">
    <property type="entry name" value="R2K_3"/>
</dbReference>
<evidence type="ECO:0000313" key="2">
    <source>
        <dbReference type="EMBL" id="NYZ66066.1"/>
    </source>
</evidence>
<comment type="caution">
    <text evidence="2">The sequence shown here is derived from an EMBL/GenBank/DDBJ whole genome shotgun (WGS) entry which is preliminary data.</text>
</comment>
<evidence type="ECO:0000313" key="3">
    <source>
        <dbReference type="Proteomes" id="UP000569732"/>
    </source>
</evidence>
<keyword evidence="3" id="KW-1185">Reference proteome</keyword>
<reference evidence="2 3" key="1">
    <citation type="submission" date="2020-07" db="EMBL/GenBank/DDBJ databases">
        <title>Endozoicomonas sp. nov., isolated from sediment.</title>
        <authorList>
            <person name="Gu T."/>
        </authorList>
    </citation>
    <scope>NUCLEOTIDE SEQUENCE [LARGE SCALE GENOMIC DNA]</scope>
    <source>
        <strain evidence="2 3">SM1973</strain>
    </source>
</reference>
<dbReference type="RefSeq" id="WP_180568098.1">
    <property type="nucleotide sequence ID" value="NZ_JACCKB010000010.1"/>
</dbReference>
<dbReference type="EMBL" id="JACCKB010000010">
    <property type="protein sequence ID" value="NYZ66066.1"/>
    <property type="molecule type" value="Genomic_DNA"/>
</dbReference>
<gene>
    <name evidence="2" type="ORF">H0A36_08575</name>
</gene>
<sequence length="258" mass="29192">MHILFPSDYFKPSQPDEMYQAQAEAFDNKGIQYSTISLDELSPLSRITPAVSNDVIYRGWMLNEQEYQNLCVSIASSGGTPYISVESYLALHHLPNWYELIADLTPETIILPKDCNLELELKNIGWESYFIKDYVKSLKTSVGSIINEPSQAVTVADEMKKFRGKIEGGFCIRKVENFLPDTEERYFVLDGKVFASEKSQSIPEIVVECASRIASRFFSIDLTETKEGKERVVEVGDGQVSDIVGWSPERFARIFVDG</sequence>
<feature type="domain" description="ATP-grasp" evidence="1">
    <location>
        <begin position="124"/>
        <end position="250"/>
    </location>
</feature>
<name>A0A853IF14_9GAMM</name>
<dbReference type="Proteomes" id="UP000569732">
    <property type="component" value="Unassembled WGS sequence"/>
</dbReference>
<accession>A0A853IF14</accession>
<proteinExistence type="predicted"/>
<organism evidence="2 3">
    <name type="scientific">Spartinivicinus marinus</name>
    <dbReference type="NCBI Taxonomy" id="2994442"/>
    <lineage>
        <taxon>Bacteria</taxon>
        <taxon>Pseudomonadati</taxon>
        <taxon>Pseudomonadota</taxon>
        <taxon>Gammaproteobacteria</taxon>
        <taxon>Oceanospirillales</taxon>
        <taxon>Zooshikellaceae</taxon>
        <taxon>Spartinivicinus</taxon>
    </lineage>
</organism>
<evidence type="ECO:0000259" key="1">
    <source>
        <dbReference type="Pfam" id="PF14243"/>
    </source>
</evidence>
<protein>
    <submittedName>
        <fullName evidence="2">ATP-grasp domain-containing protein</fullName>
    </submittedName>
</protein>
<dbReference type="AlphaFoldDB" id="A0A853IF14"/>
<dbReference type="Pfam" id="PF14243">
    <property type="entry name" value="R2K_3"/>
    <property type="match status" value="1"/>
</dbReference>